<feature type="binding site" evidence="11">
    <location>
        <position position="177"/>
    </location>
    <ligand>
        <name>L-tyrosine</name>
        <dbReference type="ChEBI" id="CHEBI:58315"/>
    </ligand>
</feature>
<dbReference type="InterPro" id="IPR036986">
    <property type="entry name" value="S4_RNA-bd_sf"/>
</dbReference>
<dbReference type="SUPFAM" id="SSF52374">
    <property type="entry name" value="Nucleotidylyl transferase"/>
    <property type="match status" value="1"/>
</dbReference>
<evidence type="ECO:0000256" key="9">
    <source>
        <dbReference type="ARBA" id="ARBA00048248"/>
    </source>
</evidence>
<dbReference type="RefSeq" id="WP_093094013.1">
    <property type="nucleotide sequence ID" value="NZ_FOTQ01000004.1"/>
</dbReference>
<dbReference type="Gene3D" id="1.10.240.10">
    <property type="entry name" value="Tyrosyl-Transfer RNA Synthetase"/>
    <property type="match status" value="1"/>
</dbReference>
<dbReference type="GO" id="GO:0004831">
    <property type="term" value="F:tyrosine-tRNA ligase activity"/>
    <property type="evidence" value="ECO:0007669"/>
    <property type="project" value="UniProtKB-UniRule"/>
</dbReference>
<dbReference type="Gene3D" id="3.40.50.620">
    <property type="entry name" value="HUPs"/>
    <property type="match status" value="1"/>
</dbReference>
<keyword evidence="2 11" id="KW-0963">Cytoplasm</keyword>
<dbReference type="InterPro" id="IPR014729">
    <property type="entry name" value="Rossmann-like_a/b/a_fold"/>
</dbReference>
<dbReference type="Pfam" id="PF00579">
    <property type="entry name" value="tRNA-synt_1b"/>
    <property type="match status" value="1"/>
</dbReference>
<evidence type="ECO:0000256" key="11">
    <source>
        <dbReference type="HAMAP-Rule" id="MF_02006"/>
    </source>
</evidence>
<dbReference type="Gene3D" id="3.10.290.10">
    <property type="entry name" value="RNA-binding S4 domain"/>
    <property type="match status" value="1"/>
</dbReference>
<dbReference type="PROSITE" id="PS50889">
    <property type="entry name" value="S4"/>
    <property type="match status" value="1"/>
</dbReference>
<evidence type="ECO:0000256" key="10">
    <source>
        <dbReference type="ARBA" id="ARBA00060965"/>
    </source>
</evidence>
<keyword evidence="14" id="KW-1185">Reference proteome</keyword>
<dbReference type="FunFam" id="1.10.240.10:FF:000001">
    <property type="entry name" value="Tyrosine--tRNA ligase"/>
    <property type="match status" value="1"/>
</dbReference>
<proteinExistence type="inferred from homology"/>
<evidence type="ECO:0000313" key="13">
    <source>
        <dbReference type="EMBL" id="SFM13449.1"/>
    </source>
</evidence>
<dbReference type="NCBIfam" id="TIGR00234">
    <property type="entry name" value="tyrS"/>
    <property type="match status" value="1"/>
</dbReference>
<dbReference type="STRING" id="254406.SAMN04488042_104126"/>
<dbReference type="HAMAP" id="MF_02006">
    <property type="entry name" value="Tyr_tRNA_synth_type1"/>
    <property type="match status" value="1"/>
</dbReference>
<name>A0A1I4NDA4_9RHOB</name>
<feature type="binding site" evidence="11">
    <location>
        <position position="240"/>
    </location>
    <ligand>
        <name>ATP</name>
        <dbReference type="ChEBI" id="CHEBI:30616"/>
    </ligand>
</feature>
<evidence type="ECO:0000313" key="14">
    <source>
        <dbReference type="Proteomes" id="UP000199144"/>
    </source>
</evidence>
<keyword evidence="5 11" id="KW-0067">ATP-binding</keyword>
<dbReference type="FunFam" id="3.40.50.620:FF:000008">
    <property type="entry name" value="Tyrosine--tRNA ligase"/>
    <property type="match status" value="1"/>
</dbReference>
<dbReference type="GO" id="GO:0042803">
    <property type="term" value="F:protein homodimerization activity"/>
    <property type="evidence" value="ECO:0007669"/>
    <property type="project" value="UniProtKB-ARBA"/>
</dbReference>
<feature type="short sequence motif" description="'KMSKS' region" evidence="11">
    <location>
        <begin position="237"/>
        <end position="241"/>
    </location>
</feature>
<reference evidence="13 14" key="1">
    <citation type="submission" date="2016-10" db="EMBL/GenBank/DDBJ databases">
        <authorList>
            <person name="de Groot N.N."/>
        </authorList>
    </citation>
    <scope>NUCLEOTIDE SEQUENCE [LARGE SCALE GENOMIC DNA]</scope>
    <source>
        <strain evidence="13 14">DSM 15283</strain>
    </source>
</reference>
<evidence type="ECO:0000256" key="3">
    <source>
        <dbReference type="ARBA" id="ARBA00022598"/>
    </source>
</evidence>
<dbReference type="InterPro" id="IPR024107">
    <property type="entry name" value="Tyr-tRNA-ligase_bac_1"/>
</dbReference>
<feature type="binding site" evidence="11">
    <location>
        <position position="181"/>
    </location>
    <ligand>
        <name>L-tyrosine</name>
        <dbReference type="ChEBI" id="CHEBI:58315"/>
    </ligand>
</feature>
<dbReference type="Proteomes" id="UP000199144">
    <property type="component" value="Unassembled WGS sequence"/>
</dbReference>
<keyword evidence="6 12" id="KW-0694">RNA-binding</keyword>
<evidence type="ECO:0000256" key="12">
    <source>
        <dbReference type="PROSITE-ProRule" id="PRU00182"/>
    </source>
</evidence>
<evidence type="ECO:0000256" key="1">
    <source>
        <dbReference type="ARBA" id="ARBA00004496"/>
    </source>
</evidence>
<comment type="function">
    <text evidence="11">Catalyzes the attachment of tyrosine to tRNA(Tyr) in a two-step reaction: tyrosine is first activated by ATP to form Tyr-AMP and then transferred to the acceptor end of tRNA(Tyr).</text>
</comment>
<dbReference type="InterPro" id="IPR002307">
    <property type="entry name" value="Tyr-tRNA-ligase"/>
</dbReference>
<evidence type="ECO:0000256" key="4">
    <source>
        <dbReference type="ARBA" id="ARBA00022741"/>
    </source>
</evidence>
<dbReference type="SUPFAM" id="SSF55174">
    <property type="entry name" value="Alpha-L RNA-binding motif"/>
    <property type="match status" value="1"/>
</dbReference>
<accession>A0A1I4NDA4</accession>
<evidence type="ECO:0000256" key="6">
    <source>
        <dbReference type="ARBA" id="ARBA00022884"/>
    </source>
</evidence>
<dbReference type="GO" id="GO:0005524">
    <property type="term" value="F:ATP binding"/>
    <property type="evidence" value="ECO:0007669"/>
    <property type="project" value="UniProtKB-UniRule"/>
</dbReference>
<keyword evidence="3 11" id="KW-0436">Ligase</keyword>
<dbReference type="GO" id="GO:0006437">
    <property type="term" value="P:tyrosyl-tRNA aminoacylation"/>
    <property type="evidence" value="ECO:0007669"/>
    <property type="project" value="UniProtKB-UniRule"/>
</dbReference>
<dbReference type="PRINTS" id="PR01040">
    <property type="entry name" value="TRNASYNTHTYR"/>
</dbReference>
<dbReference type="InterPro" id="IPR002305">
    <property type="entry name" value="aa-tRNA-synth_Ic"/>
</dbReference>
<dbReference type="PANTHER" id="PTHR11766">
    <property type="entry name" value="TYROSYL-TRNA SYNTHETASE"/>
    <property type="match status" value="1"/>
</dbReference>
<comment type="catalytic activity">
    <reaction evidence="9 11">
        <text>tRNA(Tyr) + L-tyrosine + ATP = L-tyrosyl-tRNA(Tyr) + AMP + diphosphate + H(+)</text>
        <dbReference type="Rhea" id="RHEA:10220"/>
        <dbReference type="Rhea" id="RHEA-COMP:9706"/>
        <dbReference type="Rhea" id="RHEA-COMP:9707"/>
        <dbReference type="ChEBI" id="CHEBI:15378"/>
        <dbReference type="ChEBI" id="CHEBI:30616"/>
        <dbReference type="ChEBI" id="CHEBI:33019"/>
        <dbReference type="ChEBI" id="CHEBI:58315"/>
        <dbReference type="ChEBI" id="CHEBI:78442"/>
        <dbReference type="ChEBI" id="CHEBI:78536"/>
        <dbReference type="ChEBI" id="CHEBI:456215"/>
        <dbReference type="EC" id="6.1.1.1"/>
    </reaction>
</comment>
<feature type="binding site" evidence="11">
    <location>
        <position position="40"/>
    </location>
    <ligand>
        <name>L-tyrosine</name>
        <dbReference type="ChEBI" id="CHEBI:58315"/>
    </ligand>
</feature>
<dbReference type="EMBL" id="FOTQ01000004">
    <property type="protein sequence ID" value="SFM13449.1"/>
    <property type="molecule type" value="Genomic_DNA"/>
</dbReference>
<dbReference type="GO" id="GO:0003723">
    <property type="term" value="F:RNA binding"/>
    <property type="evidence" value="ECO:0007669"/>
    <property type="project" value="UniProtKB-KW"/>
</dbReference>
<organism evidence="13 14">
    <name type="scientific">Shimia aestuarii</name>
    <dbReference type="NCBI Taxonomy" id="254406"/>
    <lineage>
        <taxon>Bacteria</taxon>
        <taxon>Pseudomonadati</taxon>
        <taxon>Pseudomonadota</taxon>
        <taxon>Alphaproteobacteria</taxon>
        <taxon>Rhodobacterales</taxon>
        <taxon>Roseobacteraceae</taxon>
    </lineage>
</organism>
<dbReference type="CDD" id="cd00805">
    <property type="entry name" value="TyrRS_core"/>
    <property type="match status" value="1"/>
</dbReference>
<protein>
    <recommendedName>
        <fullName evidence="11">Tyrosine--tRNA ligase</fullName>
        <ecNumber evidence="11">6.1.1.1</ecNumber>
    </recommendedName>
    <alternativeName>
        <fullName evidence="11">Tyrosyl-tRNA synthetase</fullName>
        <shortName evidence="11">TyrRS</shortName>
    </alternativeName>
</protein>
<evidence type="ECO:0000256" key="5">
    <source>
        <dbReference type="ARBA" id="ARBA00022840"/>
    </source>
</evidence>
<keyword evidence="8 11" id="KW-0030">Aminoacyl-tRNA synthetase</keyword>
<comment type="subunit">
    <text evidence="11">Homodimer.</text>
</comment>
<comment type="subcellular location">
    <subcellularLocation>
        <location evidence="1 11">Cytoplasm</location>
    </subcellularLocation>
</comment>
<comment type="similarity">
    <text evidence="10 11">Belongs to the class-I aminoacyl-tRNA synthetase family. TyrS type 1 subfamily.</text>
</comment>
<keyword evidence="7 11" id="KW-0648">Protein biosynthesis</keyword>
<dbReference type="GO" id="GO:0005829">
    <property type="term" value="C:cytosol"/>
    <property type="evidence" value="ECO:0007669"/>
    <property type="project" value="TreeGrafter"/>
</dbReference>
<dbReference type="OrthoDB" id="9804243at2"/>
<dbReference type="PANTHER" id="PTHR11766:SF0">
    <property type="entry name" value="TYROSINE--TRNA LIGASE, MITOCHONDRIAL"/>
    <property type="match status" value="1"/>
</dbReference>
<evidence type="ECO:0000256" key="8">
    <source>
        <dbReference type="ARBA" id="ARBA00023146"/>
    </source>
</evidence>
<keyword evidence="4 11" id="KW-0547">Nucleotide-binding</keyword>
<evidence type="ECO:0000256" key="7">
    <source>
        <dbReference type="ARBA" id="ARBA00022917"/>
    </source>
</evidence>
<feature type="short sequence motif" description="'HIGH' region" evidence="11">
    <location>
        <begin position="45"/>
        <end position="54"/>
    </location>
</feature>
<dbReference type="EC" id="6.1.1.1" evidence="11"/>
<dbReference type="InterPro" id="IPR024088">
    <property type="entry name" value="Tyr-tRNA-ligase_bac-type"/>
</dbReference>
<evidence type="ECO:0000256" key="2">
    <source>
        <dbReference type="ARBA" id="ARBA00022490"/>
    </source>
</evidence>
<dbReference type="AlphaFoldDB" id="A0A1I4NDA4"/>
<sequence>MTYQPKSDFLTVMLERGFVADCTDYEAFDTALTKGVVPGYIGFDATAKSLHVGSLIQIMMLRWLQKTGHKPLTLMGGGTTKVGDPSFRADERPLLTDEQIDANIAGIKQVFAKYLTYGDGDTDALMLNNAEWLDDLNYLTFLRDIGRHFSVNRMLSFESVKSRLDREQSLSFLEFNYMILQAYDFLELNRRYGCMVQFGGSDQWGNIVNGIDLTRRVDDNQVFGLTSPLLTTSDGKKMGKSADGAVWLNADMRAPYEFWQFWRNTTDADVGRFLKLYTEMPLDECERLGALAGSEINAAKIILANEVTTLCHGADAAAAAEATAREVFEKGGVGDDLPTLTLTADDLPASIVQLIVKSGLAKSGKEAKRLIAENGARIDDAPLTDAGLMIDAAALGSPIKLSAGKKRHALVQLG</sequence>
<gene>
    <name evidence="11" type="primary">tyrS</name>
    <name evidence="13" type="ORF">SAMN04488042_104126</name>
</gene>